<evidence type="ECO:0000256" key="4">
    <source>
        <dbReference type="SAM" id="SignalP"/>
    </source>
</evidence>
<organism evidence="6 7">
    <name type="scientific">Paenibacillus xanthanilyticus</name>
    <dbReference type="NCBI Taxonomy" id="1783531"/>
    <lineage>
        <taxon>Bacteria</taxon>
        <taxon>Bacillati</taxon>
        <taxon>Bacillota</taxon>
        <taxon>Bacilli</taxon>
        <taxon>Bacillales</taxon>
        <taxon>Paenibacillaceae</taxon>
        <taxon>Paenibacillus</taxon>
    </lineage>
</organism>
<dbReference type="EMBL" id="JBHSAM010000034">
    <property type="protein sequence ID" value="MFC4103316.1"/>
    <property type="molecule type" value="Genomic_DNA"/>
</dbReference>
<dbReference type="InterPro" id="IPR036582">
    <property type="entry name" value="Mao_N_sf"/>
</dbReference>
<dbReference type="Gene3D" id="2.40.10.120">
    <property type="match status" value="1"/>
</dbReference>
<dbReference type="PANTHER" id="PTHR43343:SF3">
    <property type="entry name" value="PROTEASE DO-LIKE 8, CHLOROPLASTIC"/>
    <property type="match status" value="1"/>
</dbReference>
<feature type="chain" id="PRO_5046517930" evidence="4">
    <location>
        <begin position="35"/>
        <end position="510"/>
    </location>
</feature>
<evidence type="ECO:0000259" key="5">
    <source>
        <dbReference type="Pfam" id="PF07833"/>
    </source>
</evidence>
<dbReference type="InterPro" id="IPR009003">
    <property type="entry name" value="Peptidase_S1_PA"/>
</dbReference>
<sequence length="510" mass="53988">MNSNPFKQRIIASVLAAGLVLAPLSALQPGVAAAASASAQTSVMKVFVDGVNLALPQAPTVKNGTTLVPMRAIFGALRANVTWDAQTKTILATKGSDYISLKIGSAYAVKNGASVKLQTAAQQKNGTTLVPLRFVAEALGAEVAVDAKQRVIRITSEQQDAEDEAATGGGTEAATEALTTQEIVAMNDEKVVMITTDKGQGSGVVVGGSLILTNYHVVTGASKATVALNDGTTLGVKGIVAVNEDADLAIIQTETALSVSPVKLASPFFVEKGSRIVTIGSPLGFQNTAAEGLISNITYEAGTLYYQTSAPIDHGSSGGAMFNESGELLGITTSKIEGTSADLNFAVSVRHVLALLQEYSLNPKKAAFEPASELKLEGATTEEIRKAFADNFGSVTTLEGTTELKNVEVKRDASGWLVIDAVIDSSFYMLYGDKTADDLRYWAIDAGAALRKALPNQTIQLSVYYQQEFNFEPRGFASGEVTKLDNGKWQVRYPVIDLQENDKMYVRVRT</sequence>
<proteinExistence type="predicted"/>
<dbReference type="InterPro" id="IPR001940">
    <property type="entry name" value="Peptidase_S1C"/>
</dbReference>
<feature type="domain" description="Copper amine oxidase-like N-terminal" evidence="5">
    <location>
        <begin position="48"/>
        <end position="154"/>
    </location>
</feature>
<protein>
    <submittedName>
        <fullName evidence="6">Stalk domain-containing protein</fullName>
    </submittedName>
</protein>
<evidence type="ECO:0000313" key="6">
    <source>
        <dbReference type="EMBL" id="MFC4103316.1"/>
    </source>
</evidence>
<evidence type="ECO:0000313" key="7">
    <source>
        <dbReference type="Proteomes" id="UP001595715"/>
    </source>
</evidence>
<keyword evidence="1" id="KW-0645">Protease</keyword>
<evidence type="ECO:0000256" key="1">
    <source>
        <dbReference type="ARBA" id="ARBA00022670"/>
    </source>
</evidence>
<keyword evidence="2" id="KW-0378">Hydrolase</keyword>
<dbReference type="Pfam" id="PF13365">
    <property type="entry name" value="Trypsin_2"/>
    <property type="match status" value="1"/>
</dbReference>
<dbReference type="SUPFAM" id="SSF55383">
    <property type="entry name" value="Copper amine oxidase, domain N"/>
    <property type="match status" value="1"/>
</dbReference>
<dbReference type="Gene3D" id="3.30.457.10">
    <property type="entry name" value="Copper amine oxidase-like, N-terminal domain"/>
    <property type="match status" value="1"/>
</dbReference>
<evidence type="ECO:0000256" key="3">
    <source>
        <dbReference type="ARBA" id="ARBA00022825"/>
    </source>
</evidence>
<dbReference type="Pfam" id="PF07833">
    <property type="entry name" value="Cu_amine_oxidN1"/>
    <property type="match status" value="1"/>
</dbReference>
<keyword evidence="7" id="KW-1185">Reference proteome</keyword>
<dbReference type="PRINTS" id="PR00834">
    <property type="entry name" value="PROTEASES2C"/>
</dbReference>
<keyword evidence="4" id="KW-0732">Signal</keyword>
<dbReference type="PANTHER" id="PTHR43343">
    <property type="entry name" value="PEPTIDASE S12"/>
    <property type="match status" value="1"/>
</dbReference>
<reference evidence="7" key="1">
    <citation type="journal article" date="2019" name="Int. J. Syst. Evol. Microbiol.">
        <title>The Global Catalogue of Microorganisms (GCM) 10K type strain sequencing project: providing services to taxonomists for standard genome sequencing and annotation.</title>
        <authorList>
            <consortium name="The Broad Institute Genomics Platform"/>
            <consortium name="The Broad Institute Genome Sequencing Center for Infectious Disease"/>
            <person name="Wu L."/>
            <person name="Ma J."/>
        </authorList>
    </citation>
    <scope>NUCLEOTIDE SEQUENCE [LARGE SCALE GENOMIC DNA]</scope>
    <source>
        <strain evidence="7">IBRC-M 10987</strain>
    </source>
</reference>
<name>A0ABV8KB98_9BACL</name>
<keyword evidence="3" id="KW-0720">Serine protease</keyword>
<evidence type="ECO:0000256" key="2">
    <source>
        <dbReference type="ARBA" id="ARBA00022801"/>
    </source>
</evidence>
<comment type="caution">
    <text evidence="6">The sequence shown here is derived from an EMBL/GenBank/DDBJ whole genome shotgun (WGS) entry which is preliminary data.</text>
</comment>
<accession>A0ABV8KB98</accession>
<dbReference type="Proteomes" id="UP001595715">
    <property type="component" value="Unassembled WGS sequence"/>
</dbReference>
<dbReference type="SUPFAM" id="SSF50494">
    <property type="entry name" value="Trypsin-like serine proteases"/>
    <property type="match status" value="1"/>
</dbReference>
<gene>
    <name evidence="6" type="ORF">ACFOZ8_27210</name>
</gene>
<dbReference type="RefSeq" id="WP_377721884.1">
    <property type="nucleotide sequence ID" value="NZ_JBHSAM010000034.1"/>
</dbReference>
<dbReference type="InterPro" id="IPR012854">
    <property type="entry name" value="Cu_amine_oxidase-like_N"/>
</dbReference>
<dbReference type="InterPro" id="IPR051201">
    <property type="entry name" value="Chloro_Bact_Ser_Proteases"/>
</dbReference>
<feature type="signal peptide" evidence="4">
    <location>
        <begin position="1"/>
        <end position="34"/>
    </location>
</feature>